<dbReference type="SUPFAM" id="SSF52777">
    <property type="entry name" value="CoA-dependent acyltransferases"/>
    <property type="match status" value="4"/>
</dbReference>
<feature type="compositionally biased region" description="Basic residues" evidence="4">
    <location>
        <begin position="2159"/>
        <end position="2172"/>
    </location>
</feature>
<dbReference type="InterPro" id="IPR001242">
    <property type="entry name" value="Condensation_dom"/>
</dbReference>
<evidence type="ECO:0000256" key="3">
    <source>
        <dbReference type="ARBA" id="ARBA00022553"/>
    </source>
</evidence>
<keyword evidence="3" id="KW-0597">Phosphoprotein</keyword>
<protein>
    <recommendedName>
        <fullName evidence="5">Carrier domain-containing protein</fullName>
    </recommendedName>
</protein>
<evidence type="ECO:0000259" key="5">
    <source>
        <dbReference type="PROSITE" id="PS50075"/>
    </source>
</evidence>
<dbReference type="SUPFAM" id="SSF47336">
    <property type="entry name" value="ACP-like"/>
    <property type="match status" value="2"/>
</dbReference>
<dbReference type="SUPFAM" id="SSF56801">
    <property type="entry name" value="Acetyl-CoA synthetase-like"/>
    <property type="match status" value="2"/>
</dbReference>
<name>A0ABQ2MMZ1_9ACTN</name>
<comment type="cofactor">
    <cofactor evidence="1">
        <name>pantetheine 4'-phosphate</name>
        <dbReference type="ChEBI" id="CHEBI:47942"/>
    </cofactor>
</comment>
<feature type="region of interest" description="Disordered" evidence="4">
    <location>
        <begin position="1"/>
        <end position="33"/>
    </location>
</feature>
<evidence type="ECO:0000256" key="1">
    <source>
        <dbReference type="ARBA" id="ARBA00001957"/>
    </source>
</evidence>
<dbReference type="InterPro" id="IPR036736">
    <property type="entry name" value="ACP-like_sf"/>
</dbReference>
<dbReference type="PROSITE" id="PS00455">
    <property type="entry name" value="AMP_BINDING"/>
    <property type="match status" value="2"/>
</dbReference>
<comment type="caution">
    <text evidence="6">The sequence shown here is derived from an EMBL/GenBank/DDBJ whole genome shotgun (WGS) entry which is preliminary data.</text>
</comment>
<feature type="compositionally biased region" description="Basic and acidic residues" evidence="4">
    <location>
        <begin position="1"/>
        <end position="11"/>
    </location>
</feature>
<accession>A0ABQ2MMZ1</accession>
<feature type="domain" description="Carrier" evidence="5">
    <location>
        <begin position="2074"/>
        <end position="2149"/>
    </location>
</feature>
<dbReference type="InterPro" id="IPR020806">
    <property type="entry name" value="PKS_PP-bd"/>
</dbReference>
<dbReference type="RefSeq" id="WP_189176685.1">
    <property type="nucleotide sequence ID" value="NZ_BMNG01000016.1"/>
</dbReference>
<feature type="domain" description="Carrier" evidence="5">
    <location>
        <begin position="1000"/>
        <end position="1074"/>
    </location>
</feature>
<evidence type="ECO:0000313" key="6">
    <source>
        <dbReference type="EMBL" id="GGO54771.1"/>
    </source>
</evidence>
<dbReference type="EMBL" id="BMNG01000016">
    <property type="protein sequence ID" value="GGO54771.1"/>
    <property type="molecule type" value="Genomic_DNA"/>
</dbReference>
<dbReference type="NCBIfam" id="NF003417">
    <property type="entry name" value="PRK04813.1"/>
    <property type="match status" value="2"/>
</dbReference>
<dbReference type="CDD" id="cd17643">
    <property type="entry name" value="A_NRPS_Cytc1-like"/>
    <property type="match status" value="1"/>
</dbReference>
<dbReference type="PROSITE" id="PS50075">
    <property type="entry name" value="CARRIER"/>
    <property type="match status" value="2"/>
</dbReference>
<feature type="compositionally biased region" description="Basic and acidic residues" evidence="4">
    <location>
        <begin position="24"/>
        <end position="33"/>
    </location>
</feature>
<dbReference type="InterPro" id="IPR025110">
    <property type="entry name" value="AMP-bd_C"/>
</dbReference>
<dbReference type="Pfam" id="PF13193">
    <property type="entry name" value="AMP-binding_C"/>
    <property type="match status" value="2"/>
</dbReference>
<proteinExistence type="predicted"/>
<dbReference type="NCBIfam" id="TIGR01733">
    <property type="entry name" value="AA-adenyl-dom"/>
    <property type="match status" value="2"/>
</dbReference>
<evidence type="ECO:0000256" key="2">
    <source>
        <dbReference type="ARBA" id="ARBA00022450"/>
    </source>
</evidence>
<dbReference type="PROSITE" id="PS00012">
    <property type="entry name" value="PHOSPHOPANTETHEINE"/>
    <property type="match status" value="1"/>
</dbReference>
<dbReference type="CDD" id="cd19531">
    <property type="entry name" value="LCL_NRPS-like"/>
    <property type="match status" value="1"/>
</dbReference>
<dbReference type="InterPro" id="IPR009081">
    <property type="entry name" value="PP-bd_ACP"/>
</dbReference>
<dbReference type="InterPro" id="IPR045851">
    <property type="entry name" value="AMP-bd_C_sf"/>
</dbReference>
<sequence length="2172" mass="234172">MTDSERLERARRAVAARRPQRQSDTSRVDRRQDPAQVVLSESQLQLWTAHVLDPTGSAYTVPAALDIEGPLDPDALTRAFDWLLARHEGLRLVTEDVRGKAHARLLPRLPPLRRADLSRLDGPAAERSRDELTEAELRAPFALDSGGPLARGLLIALAPDRHRLVVAFHHLVVDGLSVSVLIQELTAAYEAFRADGTPPPPPEGPSYTDYAWWERNSENAPSRQASLDHWRSELEYAPRGLSLPYDHPRPDTHGHQGHHLVRHTGPALRDRVEKFAAGCGVSVFAVLYGTWRAALHRAALTDDLVIGVPVANRVRPELRRTVGPFINTLPLRSRLQDGATLRDLAQESAATVARSLDHQHVPTAAVAATVGGSTGSPLFGSMFTYLGEDRSQMRLGDAVMTPLPVETDASKTDVTLSVVSRGDDFELMLEYDTELLRESTAAALLGSYLRLLTEGLATPDRDVRLLSLVESGTPSGPSAQPVVERALDQAFLRSAGLHPERTAVSWQGEDISYAELAARVDTLARHLVAGGVVPGERVPLYLERGPAQVVAILAVLRAGAAYVPLDLRNPTDRIRHVLDDSGGRLVVCGAHGMDGLGEGLRTVSVDEQGRPLGDVDTAGTEELPARHTGDVAYVIYTSGSTGRPKGVEVADAQVQRLFTATARHFGFGPDDVWTFFHSYAFDVSVWELWGALLHGGELALVPDDTAKSPQDLLAFVEQLGVTVFSQTPSAFKGVVAADTAEGSTRELALRHVVFAGERLDVNTLRPWIEARGDRAPLLVNMYGITETTVHSTFRVITAADLGDRTGSPIGAPIDDLSLYVLDEGLNPVPAGLVGELHVGGAGVTLGYSGRGALTAERFVPDPFSGTPGARLYRSGDLARITEDGEFEYWGRADAQVKIRGFRIELGEVEVALATHPGVAAAVADVRGEQLVVWLVPAAGRELPAVPELREHAAGLLPSYMVPAVFTALREVPLTVNGKADRRALPDPERARLDAGATYTAPRTPLEEIVAEVWSDVLGVARVGVHDNFFALGGDSIRAVEITGTLRAHRHETRVHAVFKHQTVAEFAAHLAESRAETLDRAEPFEMISEDDRVALPQDAEDAYPLTATQAGMLYHLHLHPEAGIYHNTVSVRMRGRLDADLLRQALADTMTRHSVLRTSISMDGYSEPLQIVHRDVAPSLTVRDLSGLDAEAQHAEIDAFVARERVEHLDLESAPLQRFAVHILGDDEFQLTVSENHAILDGWSWTSTVTEILSRQAALLDGAPDYGERWPEIPLRYADFVKTERAATEAADTGEVWRERLADAEPRSVADLRPAGLPQVRRVEVDIDPATSQRLAQLAKEEGLPFKSLAVGVHFKVLAEALAVTDPVTGMVLHGRPDLPGAKDLRGLFINMLPTSVSVPGGSWRELARRTFDEERTLLEHRHTPLINVQQAFGNDPLFDVGVNFVRFHALDEVLDAGIVELLDHHPASAEDTNYAVMATYSVHPPAHELGLILAYDSDRVSDERAADLATMYAQALRQFAADPDAPHDAGSLLPYDAETVARRADGGSLDVPAGTLDQAIAAVAAACPDAVAVTGPGGALSYRELTERARAVAGGLAAAGVRRGDLVAVVARRGVDLVTGLLGAMAAGAAYVPVDPELPLDRIAHLIRDSGCWNALTAHLTDDDAPVLDLLAEEDITVCTVDDAASATGAVPQRANGDDLAYLIYTSGSTGTPKGVGVSHHNLLAYLKASATVVEPTAQDVVAVRSTFTFDLSVWELFAGLVAGARIHLVPGDVAPDAQQLHAHLRDEGVTMLATTPTIAQELAAVDGTPDTGGAPLGLRALLLAGEEVVPARFADWFEGPSARDCKVFNWYGPTEATVLMTVSELTAEVTRRQRAPIGGPVPGSTIWVLDEDLQPVPPGSAGELYIGGVQVAQGYWRRPGLTGERFIPDPFSGVPGARLYRTGDRARHRADGQLEFLGRFDNQIKLRGHRIELGEVESVLLEHPRVSDCTVVVHGAGGASPRLVAYVVPDGAGLDRSELRTQAAGRLPRYALPAAIRLVEQIPQTASGKLDRRRLPAPTADDFLGTAGSAQPARDDVERELLVLWQELLGLEGLGIRDHFYEAGGHSLLATRLLLRVRRQYGVRLRVQQAMADFTVAGLAELIRAARDTAAPDATAKKKPSAGAKKKGRR</sequence>
<dbReference type="Gene3D" id="3.30.559.30">
    <property type="entry name" value="Nonribosomal peptide synthetase, condensation domain"/>
    <property type="match status" value="2"/>
</dbReference>
<dbReference type="SMART" id="SM00823">
    <property type="entry name" value="PKS_PP"/>
    <property type="match status" value="2"/>
</dbReference>
<dbReference type="Pfam" id="PF00550">
    <property type="entry name" value="PP-binding"/>
    <property type="match status" value="2"/>
</dbReference>
<keyword evidence="7" id="KW-1185">Reference proteome</keyword>
<gene>
    <name evidence="6" type="ORF">GCM10012286_65320</name>
</gene>
<dbReference type="InterPro" id="IPR006162">
    <property type="entry name" value="Ppantetheine_attach_site"/>
</dbReference>
<dbReference type="Gene3D" id="1.10.1200.10">
    <property type="entry name" value="ACP-like"/>
    <property type="match status" value="1"/>
</dbReference>
<dbReference type="Gene3D" id="3.40.50.12780">
    <property type="entry name" value="N-terminal domain of ligase-like"/>
    <property type="match status" value="2"/>
</dbReference>
<dbReference type="PANTHER" id="PTHR45527:SF1">
    <property type="entry name" value="FATTY ACID SYNTHASE"/>
    <property type="match status" value="1"/>
</dbReference>
<evidence type="ECO:0000313" key="7">
    <source>
        <dbReference type="Proteomes" id="UP000656881"/>
    </source>
</evidence>
<dbReference type="Gene3D" id="3.40.50.1820">
    <property type="entry name" value="alpha/beta hydrolase"/>
    <property type="match status" value="1"/>
</dbReference>
<dbReference type="InterPro" id="IPR023213">
    <property type="entry name" value="CAT-like_dom_sf"/>
</dbReference>
<keyword evidence="2" id="KW-0596">Phosphopantetheine</keyword>
<dbReference type="InterPro" id="IPR010071">
    <property type="entry name" value="AA_adenyl_dom"/>
</dbReference>
<dbReference type="CDD" id="cd05930">
    <property type="entry name" value="A_NRPS"/>
    <property type="match status" value="1"/>
</dbReference>
<dbReference type="Gene3D" id="3.30.300.30">
    <property type="match status" value="2"/>
</dbReference>
<organism evidence="6 7">
    <name type="scientific">Streptomyces lasiicapitis</name>
    <dbReference type="NCBI Taxonomy" id="1923961"/>
    <lineage>
        <taxon>Bacteria</taxon>
        <taxon>Bacillati</taxon>
        <taxon>Actinomycetota</taxon>
        <taxon>Actinomycetes</taxon>
        <taxon>Kitasatosporales</taxon>
        <taxon>Streptomycetaceae</taxon>
        <taxon>Streptomyces</taxon>
    </lineage>
</organism>
<dbReference type="Gene3D" id="3.30.559.10">
    <property type="entry name" value="Chloramphenicol acetyltransferase-like domain"/>
    <property type="match status" value="2"/>
</dbReference>
<dbReference type="InterPro" id="IPR020845">
    <property type="entry name" value="AMP-binding_CS"/>
</dbReference>
<reference evidence="7" key="1">
    <citation type="journal article" date="2019" name="Int. J. Syst. Evol. Microbiol.">
        <title>The Global Catalogue of Microorganisms (GCM) 10K type strain sequencing project: providing services to taxonomists for standard genome sequencing and annotation.</title>
        <authorList>
            <consortium name="The Broad Institute Genomics Platform"/>
            <consortium name="The Broad Institute Genome Sequencing Center for Infectious Disease"/>
            <person name="Wu L."/>
            <person name="Ma J."/>
        </authorList>
    </citation>
    <scope>NUCLEOTIDE SEQUENCE [LARGE SCALE GENOMIC DNA]</scope>
    <source>
        <strain evidence="7">CGMCC 4.7349</strain>
    </source>
</reference>
<dbReference type="Pfam" id="PF00501">
    <property type="entry name" value="AMP-binding"/>
    <property type="match status" value="2"/>
</dbReference>
<dbReference type="Proteomes" id="UP000656881">
    <property type="component" value="Unassembled WGS sequence"/>
</dbReference>
<feature type="region of interest" description="Disordered" evidence="4">
    <location>
        <begin position="2151"/>
        <end position="2172"/>
    </location>
</feature>
<dbReference type="Pfam" id="PF00668">
    <property type="entry name" value="Condensation"/>
    <property type="match status" value="2"/>
</dbReference>
<dbReference type="InterPro" id="IPR042099">
    <property type="entry name" value="ANL_N_sf"/>
</dbReference>
<dbReference type="PANTHER" id="PTHR45527">
    <property type="entry name" value="NONRIBOSOMAL PEPTIDE SYNTHETASE"/>
    <property type="match status" value="1"/>
</dbReference>
<evidence type="ECO:0000256" key="4">
    <source>
        <dbReference type="SAM" id="MobiDB-lite"/>
    </source>
</evidence>
<dbReference type="InterPro" id="IPR000873">
    <property type="entry name" value="AMP-dep_synth/lig_dom"/>
</dbReference>
<dbReference type="InterPro" id="IPR029058">
    <property type="entry name" value="AB_hydrolase_fold"/>
</dbReference>